<dbReference type="GO" id="GO:0055085">
    <property type="term" value="P:transmembrane transport"/>
    <property type="evidence" value="ECO:0007669"/>
    <property type="project" value="TreeGrafter"/>
</dbReference>
<comment type="caution">
    <text evidence="2">The sequence shown here is derived from an EMBL/GenBank/DDBJ whole genome shotgun (WGS) entry which is preliminary data.</text>
</comment>
<dbReference type="PANTHER" id="PTHR36920">
    <property type="match status" value="1"/>
</dbReference>
<proteinExistence type="inferred from homology"/>
<dbReference type="SUPFAM" id="SSF56925">
    <property type="entry name" value="OMPA-like"/>
    <property type="match status" value="1"/>
</dbReference>
<organism evidence="2 3">
    <name type="scientific">Ancylobacter novellus</name>
    <name type="common">Thiobacillus novellus</name>
    <dbReference type="NCBI Taxonomy" id="921"/>
    <lineage>
        <taxon>Bacteria</taxon>
        <taxon>Pseudomonadati</taxon>
        <taxon>Pseudomonadota</taxon>
        <taxon>Alphaproteobacteria</taxon>
        <taxon>Hyphomicrobiales</taxon>
        <taxon>Xanthobacteraceae</taxon>
        <taxon>Ancylobacter</taxon>
    </lineage>
</organism>
<dbReference type="Pfam" id="PF03922">
    <property type="entry name" value="OmpW"/>
    <property type="match status" value="1"/>
</dbReference>
<reference evidence="2 3" key="1">
    <citation type="submission" date="2017-08" db="EMBL/GenBank/DDBJ databases">
        <title>Infants hospitalized years apart are colonized by the same room-sourced microbial strains.</title>
        <authorList>
            <person name="Brooks B."/>
            <person name="Olm M.R."/>
            <person name="Firek B.A."/>
            <person name="Baker R."/>
            <person name="Thomas B.C."/>
            <person name="Morowitz M.J."/>
            <person name="Banfield J.F."/>
        </authorList>
    </citation>
    <scope>NUCLEOTIDE SEQUENCE [LARGE SCALE GENOMIC DNA]</scope>
    <source>
        <strain evidence="2">S2_005_001_R2_27</strain>
    </source>
</reference>
<comment type="similarity">
    <text evidence="1">Belongs to the OmpW/AlkL family.</text>
</comment>
<dbReference type="Gene3D" id="2.40.160.20">
    <property type="match status" value="1"/>
</dbReference>
<dbReference type="InterPro" id="IPR005618">
    <property type="entry name" value="OMPW"/>
</dbReference>
<protein>
    <recommendedName>
        <fullName evidence="4">OmpW family protein</fullName>
    </recommendedName>
</protein>
<evidence type="ECO:0000313" key="2">
    <source>
        <dbReference type="EMBL" id="PZQ85793.1"/>
    </source>
</evidence>
<evidence type="ECO:0000256" key="1">
    <source>
        <dbReference type="ARBA" id="ARBA00009330"/>
    </source>
</evidence>
<dbReference type="PANTHER" id="PTHR36920:SF1">
    <property type="entry name" value="OUTER MEMBRANE PROTEIN W"/>
    <property type="match status" value="1"/>
</dbReference>
<dbReference type="Proteomes" id="UP000248887">
    <property type="component" value="Unassembled WGS sequence"/>
</dbReference>
<evidence type="ECO:0000313" key="3">
    <source>
        <dbReference type="Proteomes" id="UP000248887"/>
    </source>
</evidence>
<dbReference type="GO" id="GO:0019867">
    <property type="term" value="C:outer membrane"/>
    <property type="evidence" value="ECO:0007669"/>
    <property type="project" value="InterPro"/>
</dbReference>
<dbReference type="InterPro" id="IPR011250">
    <property type="entry name" value="OMP/PagP_B-barrel"/>
</dbReference>
<accession>A0A2W5T2Q0</accession>
<dbReference type="EMBL" id="QFQD01000002">
    <property type="protein sequence ID" value="PZQ85793.1"/>
    <property type="molecule type" value="Genomic_DNA"/>
</dbReference>
<name>A0A2W5T2Q0_ANCNO</name>
<sequence>MVTASPLAISRASAADIATPVYKAPAAPVVEARSPWQIRLRALGVITSSGGSIDGILGSDLDYSNTVIPELDITYYFTENWAAELILGAASANVNGAGSVSGLGKIGDVWMLPPTLMLQYHFTDFGAFKPYVGAGVNYTFFFNQSGDAVDTLNVKDSWGWALQAGFDYMIDQHWGLNFDVKKIFLEPDFTATVGNTVLTGKADLNPWLIGGGVTYRF</sequence>
<evidence type="ECO:0008006" key="4">
    <source>
        <dbReference type="Google" id="ProtNLM"/>
    </source>
</evidence>
<gene>
    <name evidence="2" type="ORF">DI549_01145</name>
</gene>
<dbReference type="AlphaFoldDB" id="A0A2W5T2Q0"/>